<comment type="caution">
    <text evidence="2">The sequence shown here is derived from an EMBL/GenBank/DDBJ whole genome shotgun (WGS) entry which is preliminary data.</text>
</comment>
<keyword evidence="3" id="KW-1185">Reference proteome</keyword>
<dbReference type="OrthoDB" id="2749633at2759"/>
<name>A0A2G8S751_9APHY</name>
<feature type="compositionally biased region" description="Polar residues" evidence="1">
    <location>
        <begin position="301"/>
        <end position="314"/>
    </location>
</feature>
<dbReference type="AlphaFoldDB" id="A0A2G8S751"/>
<sequence length="601" mass="68770">MDFIPTLNIGQVAVQLHEDMRYGLADPIVWPQKFTPGFEYLAAIVRHSPDVPRRYDPIWWSPVPDDFLPIEGSIITCLGCLHPQSLEPLFLLVNELSHSLPSHPMYGDRRLHWLNIAMRHARDRLRHFPCTWRDVCLQVRELQRYWLMANAFIDFYAVWEDCNVPRPVNRNLIGAFTTNPLEVQRLFDAGIPMWWVRMDATVLEATSVRAVVVLTEPVNISKKVALGAEVLYRGLAGTKHLEATCRGGHTYQDISRSVLLAVDTDRGYQAPLPQKEYKALIAHEAPTASSSSGSSGGRNNAGGQQKQGTRSQPYSKAHRSQTRGVNKFEAVNHPWMPAPLETWQHAMSRVDLSKPARPQNEIWGYWIPEPGLLLRPQSTDRLHRYVFNWLRVRPAWLYILRLREARVSLIPTQWWRDFLYGDTGRSHSPVTTFNATRIAQMREVFGVAFKDADYNPDNHAPVSWFNHRMAQLNLALCPLVIWEVCELGFRFELLALDRLLVPSREGNFGDEERENLLASVFPNHSLFVVTSLPTEGVGLGAVLPRQRVPYLQAFARVMARWPKSPPSFYDIQSPITTAMPDRVILKREEELVAFYVPHGLK</sequence>
<protein>
    <submittedName>
        <fullName evidence="2">Uncharacterized protein</fullName>
    </submittedName>
</protein>
<gene>
    <name evidence="2" type="ORF">GSI_08365</name>
</gene>
<evidence type="ECO:0000313" key="2">
    <source>
        <dbReference type="EMBL" id="PIL29557.1"/>
    </source>
</evidence>
<evidence type="ECO:0000256" key="1">
    <source>
        <dbReference type="SAM" id="MobiDB-lite"/>
    </source>
</evidence>
<accession>A0A2G8S751</accession>
<evidence type="ECO:0000313" key="3">
    <source>
        <dbReference type="Proteomes" id="UP000230002"/>
    </source>
</evidence>
<organism evidence="2 3">
    <name type="scientific">Ganoderma sinense ZZ0214-1</name>
    <dbReference type="NCBI Taxonomy" id="1077348"/>
    <lineage>
        <taxon>Eukaryota</taxon>
        <taxon>Fungi</taxon>
        <taxon>Dikarya</taxon>
        <taxon>Basidiomycota</taxon>
        <taxon>Agaricomycotina</taxon>
        <taxon>Agaricomycetes</taxon>
        <taxon>Polyporales</taxon>
        <taxon>Polyporaceae</taxon>
        <taxon>Ganoderma</taxon>
    </lineage>
</organism>
<feature type="region of interest" description="Disordered" evidence="1">
    <location>
        <begin position="284"/>
        <end position="323"/>
    </location>
</feature>
<proteinExistence type="predicted"/>
<reference evidence="2 3" key="1">
    <citation type="journal article" date="2015" name="Sci. Rep.">
        <title>Chromosome-level genome map provides insights into diverse defense mechanisms in the medicinal fungus Ganoderma sinense.</title>
        <authorList>
            <person name="Zhu Y."/>
            <person name="Xu J."/>
            <person name="Sun C."/>
            <person name="Zhou S."/>
            <person name="Xu H."/>
            <person name="Nelson D.R."/>
            <person name="Qian J."/>
            <person name="Song J."/>
            <person name="Luo H."/>
            <person name="Xiang L."/>
            <person name="Li Y."/>
            <person name="Xu Z."/>
            <person name="Ji A."/>
            <person name="Wang L."/>
            <person name="Lu S."/>
            <person name="Hayward A."/>
            <person name="Sun W."/>
            <person name="Li X."/>
            <person name="Schwartz D.C."/>
            <person name="Wang Y."/>
            <person name="Chen S."/>
        </authorList>
    </citation>
    <scope>NUCLEOTIDE SEQUENCE [LARGE SCALE GENOMIC DNA]</scope>
    <source>
        <strain evidence="2 3">ZZ0214-1</strain>
    </source>
</reference>
<dbReference type="Proteomes" id="UP000230002">
    <property type="component" value="Unassembled WGS sequence"/>
</dbReference>
<dbReference type="EMBL" id="AYKW01000021">
    <property type="protein sequence ID" value="PIL29557.1"/>
    <property type="molecule type" value="Genomic_DNA"/>
</dbReference>